<dbReference type="RefSeq" id="WP_281024089.1">
    <property type="nucleotide sequence ID" value="NZ_QQBB01000005.1"/>
</dbReference>
<dbReference type="AlphaFoldDB" id="A0A370HPB9"/>
<evidence type="ECO:0000313" key="3">
    <source>
        <dbReference type="Proteomes" id="UP000254925"/>
    </source>
</evidence>
<protein>
    <recommendedName>
        <fullName evidence="4">Lipoprotein</fullName>
    </recommendedName>
</protein>
<feature type="chain" id="PRO_5016761432" description="Lipoprotein" evidence="1">
    <location>
        <begin position="20"/>
        <end position="41"/>
    </location>
</feature>
<evidence type="ECO:0000256" key="1">
    <source>
        <dbReference type="SAM" id="SignalP"/>
    </source>
</evidence>
<evidence type="ECO:0000313" key="2">
    <source>
        <dbReference type="EMBL" id="RDI58744.1"/>
    </source>
</evidence>
<comment type="caution">
    <text evidence="2">The sequence shown here is derived from an EMBL/GenBank/DDBJ whole genome shotgun (WGS) entry which is preliminary data.</text>
</comment>
<feature type="signal peptide" evidence="1">
    <location>
        <begin position="1"/>
        <end position="19"/>
    </location>
</feature>
<dbReference type="PROSITE" id="PS51257">
    <property type="entry name" value="PROKAR_LIPOPROTEIN"/>
    <property type="match status" value="1"/>
</dbReference>
<keyword evidence="1" id="KW-0732">Signal</keyword>
<dbReference type="Proteomes" id="UP000254925">
    <property type="component" value="Unassembled WGS sequence"/>
</dbReference>
<name>A0A370HPB9_9HYPH</name>
<gene>
    <name evidence="2" type="ORF">DES45_105267</name>
</gene>
<keyword evidence="3" id="KW-1185">Reference proteome</keyword>
<dbReference type="EMBL" id="QQBB01000005">
    <property type="protein sequence ID" value="RDI58744.1"/>
    <property type="molecule type" value="Genomic_DNA"/>
</dbReference>
<reference evidence="2 3" key="1">
    <citation type="submission" date="2018-07" db="EMBL/GenBank/DDBJ databases">
        <title>Genomic Encyclopedia of Type Strains, Phase IV (KMG-IV): sequencing the most valuable type-strain genomes for metagenomic binning, comparative biology and taxonomic classification.</title>
        <authorList>
            <person name="Goeker M."/>
        </authorList>
    </citation>
    <scope>NUCLEOTIDE SEQUENCE [LARGE SCALE GENOMIC DNA]</scope>
    <source>
        <strain evidence="2 3">DSM 14364</strain>
    </source>
</reference>
<organism evidence="2 3">
    <name type="scientific">Microvirga subterranea</name>
    <dbReference type="NCBI Taxonomy" id="186651"/>
    <lineage>
        <taxon>Bacteria</taxon>
        <taxon>Pseudomonadati</taxon>
        <taxon>Pseudomonadota</taxon>
        <taxon>Alphaproteobacteria</taxon>
        <taxon>Hyphomicrobiales</taxon>
        <taxon>Methylobacteriaceae</taxon>
        <taxon>Microvirga</taxon>
    </lineage>
</organism>
<accession>A0A370HPB9</accession>
<proteinExistence type="predicted"/>
<evidence type="ECO:0008006" key="4">
    <source>
        <dbReference type="Google" id="ProtNLM"/>
    </source>
</evidence>
<sequence length="41" mass="4353">MKRMIQVACVIGLGLLASACDKCGNWNINTPQFCTGVNPKG</sequence>